<sequence length="45" mass="5329">MANAQQRCHFLLRFIVQILFQSFHFGISINNAYILNEKNNPLNSY</sequence>
<reference evidence="2" key="1">
    <citation type="journal article" date="2021" name="Proc. Natl. Acad. Sci. U.S.A.">
        <title>A Catalog of Tens of Thousands of Viruses from Human Metagenomes Reveals Hidden Associations with Chronic Diseases.</title>
        <authorList>
            <person name="Tisza M.J."/>
            <person name="Buck C.B."/>
        </authorList>
    </citation>
    <scope>NUCLEOTIDE SEQUENCE</scope>
    <source>
        <strain evidence="2">CtR0j7</strain>
    </source>
</reference>
<dbReference type="EMBL" id="BK014722">
    <property type="protein sequence ID" value="DAD69517.1"/>
    <property type="molecule type" value="Genomic_DNA"/>
</dbReference>
<keyword evidence="1" id="KW-0812">Transmembrane</keyword>
<evidence type="ECO:0000256" key="1">
    <source>
        <dbReference type="SAM" id="Phobius"/>
    </source>
</evidence>
<evidence type="ECO:0000313" key="2">
    <source>
        <dbReference type="EMBL" id="DAD69517.1"/>
    </source>
</evidence>
<name>A0A8S5LHD8_9CAUD</name>
<keyword evidence="1" id="KW-0472">Membrane</keyword>
<protein>
    <submittedName>
        <fullName evidence="2">Uncharacterized protein</fullName>
    </submittedName>
</protein>
<accession>A0A8S5LHD8</accession>
<organism evidence="2">
    <name type="scientific">Siphoviridae sp. ctR0j7</name>
    <dbReference type="NCBI Taxonomy" id="2823580"/>
    <lineage>
        <taxon>Viruses</taxon>
        <taxon>Duplodnaviria</taxon>
        <taxon>Heunggongvirae</taxon>
        <taxon>Uroviricota</taxon>
        <taxon>Caudoviricetes</taxon>
    </lineage>
</organism>
<proteinExistence type="predicted"/>
<keyword evidence="1" id="KW-1133">Transmembrane helix</keyword>
<feature type="transmembrane region" description="Helical" evidence="1">
    <location>
        <begin position="12"/>
        <end position="35"/>
    </location>
</feature>